<sequence length="469" mass="51181">MGISQYLWSTARDLRANVMPRIEDGTAREKLHNGLRLLTWVANALEEAAPDGSVPPGPGKMVADTDRLSGPAENAAAWRTSGTAIAEAAKSISATDSATALEQHADVIEWEKAALDQVVARVDAIEYGDLPSDSLTGAEIDRDRLQDYLRERCGNPGLTIASFTPVHGGRSRQTALFSVEGASTMPADMVVQRGLPGGGGGGGFVKEDVQFDLMKLLYDAGVRVPEPVLIENDESHLGAPFLLTARASGSCAEPDFWLVPDDPSLVSDLAREMALLHSQPIATIEARLPQSRQRYDVEGWREELETFARQWDEMAHWPSVTMSAAIAWMRANVDCLEDRRTLVHNDFLFHNIMADGGRITAVLDWEMTSIGHPGEDLGYAYPQISRCGDWSTFLDAYRTAGGPFISQRQIDYFALRAGLRLMILVMRGGRDAFEKGLADGVLPATAGAHFSQRLLHRIATILADVRARG</sequence>
<proteinExistence type="predicted"/>
<evidence type="ECO:0000313" key="2">
    <source>
        <dbReference type="EMBL" id="NYH94003.1"/>
    </source>
</evidence>
<evidence type="ECO:0000259" key="1">
    <source>
        <dbReference type="Pfam" id="PF01636"/>
    </source>
</evidence>
<keyword evidence="2" id="KW-0418">Kinase</keyword>
<dbReference type="Pfam" id="PF01636">
    <property type="entry name" value="APH"/>
    <property type="match status" value="1"/>
</dbReference>
<keyword evidence="2" id="KW-0808">Transferase</keyword>
<reference evidence="2 3" key="1">
    <citation type="submission" date="2020-07" db="EMBL/GenBank/DDBJ databases">
        <title>Genomic Encyclopedia of Type Strains, Phase IV (KMG-IV): sequencing the most valuable type-strain genomes for metagenomic binning, comparative biology and taxonomic classification.</title>
        <authorList>
            <person name="Goeker M."/>
        </authorList>
    </citation>
    <scope>NUCLEOTIDE SEQUENCE [LARGE SCALE GENOMIC DNA]</scope>
    <source>
        <strain evidence="2 3">DSM 29043</strain>
    </source>
</reference>
<keyword evidence="3" id="KW-1185">Reference proteome</keyword>
<accession>A0A7Y9XVM9</accession>
<dbReference type="InterPro" id="IPR011009">
    <property type="entry name" value="Kinase-like_dom_sf"/>
</dbReference>
<dbReference type="PANTHER" id="PTHR21310">
    <property type="entry name" value="AMINOGLYCOSIDE PHOSPHOTRANSFERASE-RELATED-RELATED"/>
    <property type="match status" value="1"/>
</dbReference>
<dbReference type="SUPFAM" id="SSF56112">
    <property type="entry name" value="Protein kinase-like (PK-like)"/>
    <property type="match status" value="1"/>
</dbReference>
<feature type="domain" description="Aminoglycoside phosphotransferase" evidence="1">
    <location>
        <begin position="210"/>
        <end position="402"/>
    </location>
</feature>
<organism evidence="2 3">
    <name type="scientific">Novosphingobium marinum</name>
    <dbReference type="NCBI Taxonomy" id="1514948"/>
    <lineage>
        <taxon>Bacteria</taxon>
        <taxon>Pseudomonadati</taxon>
        <taxon>Pseudomonadota</taxon>
        <taxon>Alphaproteobacteria</taxon>
        <taxon>Sphingomonadales</taxon>
        <taxon>Sphingomonadaceae</taxon>
        <taxon>Novosphingobium</taxon>
    </lineage>
</organism>
<dbReference type="AlphaFoldDB" id="A0A7Y9XVM9"/>
<dbReference type="InterPro" id="IPR002575">
    <property type="entry name" value="Aminoglycoside_PTrfase"/>
</dbReference>
<evidence type="ECO:0000313" key="3">
    <source>
        <dbReference type="Proteomes" id="UP000522081"/>
    </source>
</evidence>
<comment type="caution">
    <text evidence="2">The sequence shown here is derived from an EMBL/GenBank/DDBJ whole genome shotgun (WGS) entry which is preliminary data.</text>
</comment>
<name>A0A7Y9XVM9_9SPHN</name>
<gene>
    <name evidence="2" type="ORF">FHS75_000308</name>
</gene>
<dbReference type="Gene3D" id="3.90.1200.10">
    <property type="match status" value="1"/>
</dbReference>
<dbReference type="InterPro" id="IPR051678">
    <property type="entry name" value="AGP_Transferase"/>
</dbReference>
<dbReference type="Gene3D" id="3.30.200.20">
    <property type="entry name" value="Phosphorylase Kinase, domain 1"/>
    <property type="match status" value="1"/>
</dbReference>
<dbReference type="RefSeq" id="WP_179405961.1">
    <property type="nucleotide sequence ID" value="NZ_BMGF01000001.1"/>
</dbReference>
<dbReference type="GO" id="GO:0016301">
    <property type="term" value="F:kinase activity"/>
    <property type="evidence" value="ECO:0007669"/>
    <property type="project" value="UniProtKB-KW"/>
</dbReference>
<dbReference type="EMBL" id="JACBZF010000001">
    <property type="protein sequence ID" value="NYH94003.1"/>
    <property type="molecule type" value="Genomic_DNA"/>
</dbReference>
<dbReference type="CDD" id="cd05154">
    <property type="entry name" value="ACAD10_11_N-like"/>
    <property type="match status" value="1"/>
</dbReference>
<protein>
    <submittedName>
        <fullName evidence="2">Aminoglycoside phosphotransferase (APT) family kinase protein</fullName>
    </submittedName>
</protein>
<dbReference type="Proteomes" id="UP000522081">
    <property type="component" value="Unassembled WGS sequence"/>
</dbReference>
<dbReference type="InterPro" id="IPR041726">
    <property type="entry name" value="ACAD10_11_N"/>
</dbReference>